<dbReference type="RefSeq" id="WP_150206011.1">
    <property type="nucleotide sequence ID" value="NZ_CP029190.1"/>
</dbReference>
<dbReference type="SUPFAM" id="SSF51905">
    <property type="entry name" value="FAD/NAD(P)-binding domain"/>
    <property type="match status" value="1"/>
</dbReference>
<dbReference type="GO" id="GO:0016709">
    <property type="term" value="F:oxidoreductase activity, acting on paired donors, with incorporation or reduction of molecular oxygen, NAD(P)H as one donor, and incorporation of one atom of oxygen"/>
    <property type="evidence" value="ECO:0007669"/>
    <property type="project" value="UniProtKB-ARBA"/>
</dbReference>
<accession>A0A5P2D1A0</accession>
<feature type="domain" description="FAD-binding" evidence="4">
    <location>
        <begin position="2"/>
        <end position="323"/>
    </location>
</feature>
<evidence type="ECO:0000256" key="2">
    <source>
        <dbReference type="ARBA" id="ARBA00022630"/>
    </source>
</evidence>
<evidence type="ECO:0000256" key="3">
    <source>
        <dbReference type="ARBA" id="ARBA00022827"/>
    </source>
</evidence>
<dbReference type="OrthoDB" id="8670884at2"/>
<keyword evidence="2" id="KW-0285">Flavoprotein</keyword>
<reference evidence="5 6" key="1">
    <citation type="submission" date="2018-05" db="EMBL/GenBank/DDBJ databases">
        <title>Streptomyces venezuelae.</title>
        <authorList>
            <person name="Kim W."/>
            <person name="Lee N."/>
            <person name="Cho B.-K."/>
        </authorList>
    </citation>
    <scope>NUCLEOTIDE SEQUENCE [LARGE SCALE GENOMIC DNA]</scope>
    <source>
        <strain evidence="5 6">ATCC 21782</strain>
    </source>
</reference>
<evidence type="ECO:0000313" key="6">
    <source>
        <dbReference type="Proteomes" id="UP000325211"/>
    </source>
</evidence>
<dbReference type="PANTHER" id="PTHR43004:SF19">
    <property type="entry name" value="BINDING MONOOXYGENASE, PUTATIVE (JCVI)-RELATED"/>
    <property type="match status" value="1"/>
</dbReference>
<sequence length="348" mass="37197">MTDVLIVGAGPTGLTLGCELARRGIGVRIVDQRGAPHGESRGKTLNADGLAVLEDLGVAARIEAIGHPDLVFRKYFDGVHIADTVVEGTLFIGQWQIEQVLRERLAGLGVVVEYDARVTAVTQDEDGVTAAFAAGRPVRARHLAGCDGGGSSVRRLLGIGFEGHTDGERAMVVGDVRAPGLDREVWHQWFTSDGEAMMLCPIPRTDIFQLQASPERDTEGRPLPPSAAGFQRLFERHARMPGIRPADPSWLSTWRVNVRMAERMRRGRAFLAGDAAHVHPIAGGLGMNTGIQDAAALARALGGETDLEEYEAARLPAAARLLADSTGRMERVLEAVRTPGIGTEAGLG</sequence>
<comment type="cofactor">
    <cofactor evidence="1">
        <name>FAD</name>
        <dbReference type="ChEBI" id="CHEBI:57692"/>
    </cofactor>
</comment>
<dbReference type="PRINTS" id="PR00420">
    <property type="entry name" value="RNGMNOXGNASE"/>
</dbReference>
<dbReference type="InterPro" id="IPR050641">
    <property type="entry name" value="RIFMO-like"/>
</dbReference>
<name>A0A5P2D1A0_STRVZ</name>
<evidence type="ECO:0000259" key="4">
    <source>
        <dbReference type="Pfam" id="PF01494"/>
    </source>
</evidence>
<dbReference type="PANTHER" id="PTHR43004">
    <property type="entry name" value="TRK SYSTEM POTASSIUM UPTAKE PROTEIN"/>
    <property type="match status" value="1"/>
</dbReference>
<dbReference type="Gene3D" id="3.50.50.60">
    <property type="entry name" value="FAD/NAD(P)-binding domain"/>
    <property type="match status" value="1"/>
</dbReference>
<evidence type="ECO:0000256" key="1">
    <source>
        <dbReference type="ARBA" id="ARBA00001974"/>
    </source>
</evidence>
<protein>
    <submittedName>
        <fullName evidence="5">3-(3-hydroxyphenyl)propionate hydroxylase</fullName>
    </submittedName>
</protein>
<dbReference type="InterPro" id="IPR036188">
    <property type="entry name" value="FAD/NAD-bd_sf"/>
</dbReference>
<keyword evidence="3" id="KW-0274">FAD</keyword>
<gene>
    <name evidence="5" type="ORF">DEJ50_03930</name>
</gene>
<dbReference type="InterPro" id="IPR002938">
    <property type="entry name" value="FAD-bd"/>
</dbReference>
<dbReference type="AlphaFoldDB" id="A0A5P2D1A0"/>
<dbReference type="EMBL" id="CP029190">
    <property type="protein sequence ID" value="QES47121.1"/>
    <property type="molecule type" value="Genomic_DNA"/>
</dbReference>
<evidence type="ECO:0000313" key="5">
    <source>
        <dbReference type="EMBL" id="QES47121.1"/>
    </source>
</evidence>
<dbReference type="Proteomes" id="UP000325211">
    <property type="component" value="Chromosome"/>
</dbReference>
<dbReference type="Gene3D" id="3.30.70.2450">
    <property type="match status" value="1"/>
</dbReference>
<dbReference type="Pfam" id="PF01494">
    <property type="entry name" value="FAD_binding_3"/>
    <property type="match status" value="1"/>
</dbReference>
<organism evidence="5 6">
    <name type="scientific">Streptomyces venezuelae</name>
    <dbReference type="NCBI Taxonomy" id="54571"/>
    <lineage>
        <taxon>Bacteria</taxon>
        <taxon>Bacillati</taxon>
        <taxon>Actinomycetota</taxon>
        <taxon>Actinomycetes</taxon>
        <taxon>Kitasatosporales</taxon>
        <taxon>Streptomycetaceae</taxon>
        <taxon>Streptomyces</taxon>
    </lineage>
</organism>
<proteinExistence type="predicted"/>
<dbReference type="GO" id="GO:0071949">
    <property type="term" value="F:FAD binding"/>
    <property type="evidence" value="ECO:0007669"/>
    <property type="project" value="InterPro"/>
</dbReference>